<dbReference type="Proteomes" id="UP001324993">
    <property type="component" value="Chromosome"/>
</dbReference>
<name>A0ABZ0RQ25_9BACT</name>
<comment type="similarity">
    <text evidence="1">Belongs to the N(4)/N(6)-methyltransferase family.</text>
</comment>
<gene>
    <name evidence="4" type="ORF">SH580_07385</name>
</gene>
<reference evidence="4 5" key="1">
    <citation type="submission" date="2023-11" db="EMBL/GenBank/DDBJ databases">
        <title>Coraliomargarita sp. nov., isolated from marine algae.</title>
        <authorList>
            <person name="Lee J.K."/>
            <person name="Baek J.H."/>
            <person name="Kim J.M."/>
            <person name="Choi D.G."/>
            <person name="Jeon C.O."/>
        </authorList>
    </citation>
    <scope>NUCLEOTIDE SEQUENCE [LARGE SCALE GENOMIC DNA]</scope>
    <source>
        <strain evidence="4 5">J2-16</strain>
    </source>
</reference>
<organism evidence="4 5">
    <name type="scientific">Coraliomargarita algicola</name>
    <dbReference type="NCBI Taxonomy" id="3092156"/>
    <lineage>
        <taxon>Bacteria</taxon>
        <taxon>Pseudomonadati</taxon>
        <taxon>Verrucomicrobiota</taxon>
        <taxon>Opitutia</taxon>
        <taxon>Puniceicoccales</taxon>
        <taxon>Coraliomargaritaceae</taxon>
        <taxon>Coraliomargarita</taxon>
    </lineage>
</organism>
<protein>
    <submittedName>
        <fullName evidence="4">Type I restriction-modification system subunit M N-terminal domain-containing protein</fullName>
    </submittedName>
</protein>
<evidence type="ECO:0000259" key="3">
    <source>
        <dbReference type="Pfam" id="PF12161"/>
    </source>
</evidence>
<dbReference type="EMBL" id="CP138858">
    <property type="protein sequence ID" value="WPJ97531.1"/>
    <property type="molecule type" value="Genomic_DNA"/>
</dbReference>
<sequence>MSQDPSQNIVSKVWNYAHVLKNAGVGYGDYVEQITYLLFLKLAEERKELGYDNPIPDDYQWPQLTQRSGDDLEVHYRHTLESLGKEAGLVGVIFRKAQNEPKWGHVVTFAVTPIK</sequence>
<dbReference type="Gene3D" id="1.20.1260.30">
    <property type="match status" value="1"/>
</dbReference>
<evidence type="ECO:0000313" key="5">
    <source>
        <dbReference type="Proteomes" id="UP001324993"/>
    </source>
</evidence>
<evidence type="ECO:0000313" key="4">
    <source>
        <dbReference type="EMBL" id="WPJ97531.1"/>
    </source>
</evidence>
<dbReference type="RefSeq" id="WP_319834373.1">
    <property type="nucleotide sequence ID" value="NZ_CP138858.1"/>
</dbReference>
<keyword evidence="5" id="KW-1185">Reference proteome</keyword>
<accession>A0ABZ0RQ25</accession>
<dbReference type="InterPro" id="IPR038333">
    <property type="entry name" value="T1MK-like_N_sf"/>
</dbReference>
<dbReference type="SUPFAM" id="SSF53335">
    <property type="entry name" value="S-adenosyl-L-methionine-dependent methyltransferases"/>
    <property type="match status" value="1"/>
</dbReference>
<proteinExistence type="inferred from homology"/>
<keyword evidence="2" id="KW-0680">Restriction system</keyword>
<feature type="domain" description="N6 adenine-specific DNA methyltransferase N-terminal" evidence="3">
    <location>
        <begin position="10"/>
        <end position="96"/>
    </location>
</feature>
<evidence type="ECO:0000256" key="1">
    <source>
        <dbReference type="ARBA" id="ARBA00006594"/>
    </source>
</evidence>
<dbReference type="Pfam" id="PF12161">
    <property type="entry name" value="HsdM_N"/>
    <property type="match status" value="1"/>
</dbReference>
<dbReference type="InterPro" id="IPR022749">
    <property type="entry name" value="D12N6_MeTrfase_N"/>
</dbReference>
<evidence type="ECO:0000256" key="2">
    <source>
        <dbReference type="ARBA" id="ARBA00022747"/>
    </source>
</evidence>
<dbReference type="InterPro" id="IPR029063">
    <property type="entry name" value="SAM-dependent_MTases_sf"/>
</dbReference>